<name>A0A6S7AUN7_9BURK</name>
<proteinExistence type="predicted"/>
<gene>
    <name evidence="2" type="primary">gltF_3</name>
    <name evidence="2" type="ORF">LMG3441_05989</name>
</gene>
<dbReference type="InterPro" id="IPR010546">
    <property type="entry name" value="DUF1120"/>
</dbReference>
<keyword evidence="1" id="KW-0732">Signal</keyword>
<dbReference type="Proteomes" id="UP000494269">
    <property type="component" value="Unassembled WGS sequence"/>
</dbReference>
<reference evidence="2 3" key="1">
    <citation type="submission" date="2020-04" db="EMBL/GenBank/DDBJ databases">
        <authorList>
            <person name="De Canck E."/>
        </authorList>
    </citation>
    <scope>NUCLEOTIDE SEQUENCE [LARGE SCALE GENOMIC DNA]</scope>
    <source>
        <strain evidence="2 3">LMG 3441</strain>
    </source>
</reference>
<evidence type="ECO:0000313" key="3">
    <source>
        <dbReference type="Proteomes" id="UP000494269"/>
    </source>
</evidence>
<accession>A0A6S7AUN7</accession>
<dbReference type="EMBL" id="CADIJQ010000017">
    <property type="protein sequence ID" value="CAB3743385.1"/>
    <property type="molecule type" value="Genomic_DNA"/>
</dbReference>
<feature type="signal peptide" evidence="1">
    <location>
        <begin position="1"/>
        <end position="25"/>
    </location>
</feature>
<keyword evidence="3" id="KW-1185">Reference proteome</keyword>
<dbReference type="Pfam" id="PF06551">
    <property type="entry name" value="DUF1120"/>
    <property type="match status" value="1"/>
</dbReference>
<feature type="chain" id="PRO_5028976091" evidence="1">
    <location>
        <begin position="26"/>
        <end position="217"/>
    </location>
</feature>
<sequence>MTLTKNLSTMAFTVAAITAAAGAHAQSIDVRIIGTITPAACIPVIGGGGVVDFGLIPAASLNFTTTTELPKRRVPFSITCEAPTQVAISVVDNRADSPIPNIIAPTPGAVFGLGSANGANIGGYVLDMEQGSFTADGTPVFTVGSQTNGEIWLASTWGRLQGGQLRSWSLTATGAPVAFSNLSGILAVTAAVNEAQKLPLNDEIRLDGLATLEMVYL</sequence>
<evidence type="ECO:0000256" key="1">
    <source>
        <dbReference type="SAM" id="SignalP"/>
    </source>
</evidence>
<protein>
    <submittedName>
        <fullName evidence="2">Protein GltF</fullName>
    </submittedName>
</protein>
<evidence type="ECO:0000313" key="2">
    <source>
        <dbReference type="EMBL" id="CAB3743385.1"/>
    </source>
</evidence>
<organism evidence="2 3">
    <name type="scientific">Achromobacter kerstersii</name>
    <dbReference type="NCBI Taxonomy" id="1353890"/>
    <lineage>
        <taxon>Bacteria</taxon>
        <taxon>Pseudomonadati</taxon>
        <taxon>Pseudomonadota</taxon>
        <taxon>Betaproteobacteria</taxon>
        <taxon>Burkholderiales</taxon>
        <taxon>Alcaligenaceae</taxon>
        <taxon>Achromobacter</taxon>
    </lineage>
</organism>
<dbReference type="AlphaFoldDB" id="A0A6S7AUN7"/>